<keyword evidence="3" id="KW-1185">Reference proteome</keyword>
<dbReference type="AlphaFoldDB" id="A0A391NKB5"/>
<comment type="caution">
    <text evidence="2">The sequence shown here is derived from an EMBL/GenBank/DDBJ whole genome shotgun (WGS) entry which is preliminary data.</text>
</comment>
<name>A0A391NKB5_9EUKA</name>
<keyword evidence="1" id="KW-0812">Transmembrane</keyword>
<proteinExistence type="predicted"/>
<evidence type="ECO:0000256" key="1">
    <source>
        <dbReference type="SAM" id="Phobius"/>
    </source>
</evidence>
<evidence type="ECO:0000313" key="3">
    <source>
        <dbReference type="Proteomes" id="UP000265618"/>
    </source>
</evidence>
<keyword evidence="1" id="KW-0472">Membrane</keyword>
<sequence>MYFVVQVFFEETDRVSVWGYTSVDQCLLPVYLYASLLACYFSDTAREAVSKSVVSDADSECDSLVEAPLLRAPFKGSSVRLPPSEPLVYPRKKGITYDDTARLRGFKGALCRFWADINAAFREGSMFDTFMYRLFMNVKAILYAYFAIMYDTNMVYMQLNLMRTMLSWVGSLCLATIFPRVTHVSGLEQRRMLTPVYLLPKCLGSVLVCLALYWF</sequence>
<reference evidence="2 3" key="1">
    <citation type="journal article" date="2018" name="PLoS ONE">
        <title>The draft genome of Kipferlia bialata reveals reductive genome evolution in fornicate parasites.</title>
        <authorList>
            <person name="Tanifuji G."/>
            <person name="Takabayashi S."/>
            <person name="Kume K."/>
            <person name="Takagi M."/>
            <person name="Nakayama T."/>
            <person name="Kamikawa R."/>
            <person name="Inagaki Y."/>
            <person name="Hashimoto T."/>
        </authorList>
    </citation>
    <scope>NUCLEOTIDE SEQUENCE [LARGE SCALE GENOMIC DNA]</scope>
    <source>
        <strain evidence="2">NY0173</strain>
    </source>
</reference>
<feature type="transmembrane region" description="Helical" evidence="1">
    <location>
        <begin position="162"/>
        <end position="181"/>
    </location>
</feature>
<dbReference type="Proteomes" id="UP000265618">
    <property type="component" value="Unassembled WGS sequence"/>
</dbReference>
<organism evidence="2 3">
    <name type="scientific">Kipferlia bialata</name>
    <dbReference type="NCBI Taxonomy" id="797122"/>
    <lineage>
        <taxon>Eukaryota</taxon>
        <taxon>Metamonada</taxon>
        <taxon>Carpediemonas-like organisms</taxon>
        <taxon>Kipferlia</taxon>
    </lineage>
</organism>
<keyword evidence="1" id="KW-1133">Transmembrane helix</keyword>
<protein>
    <submittedName>
        <fullName evidence="2">Uncharacterized protein</fullName>
    </submittedName>
</protein>
<feature type="transmembrane region" description="Helical" evidence="1">
    <location>
        <begin position="193"/>
        <end position="214"/>
    </location>
</feature>
<dbReference type="OrthoDB" id="15749at2759"/>
<evidence type="ECO:0000313" key="2">
    <source>
        <dbReference type="EMBL" id="GCA62487.1"/>
    </source>
</evidence>
<dbReference type="EMBL" id="BDIP01000777">
    <property type="protein sequence ID" value="GCA62487.1"/>
    <property type="molecule type" value="Genomic_DNA"/>
</dbReference>
<accession>A0A391NKB5</accession>
<feature type="transmembrane region" description="Helical" evidence="1">
    <location>
        <begin position="130"/>
        <end position="150"/>
    </location>
</feature>
<gene>
    <name evidence="2" type="ORF">KIPB_003863</name>
</gene>